<evidence type="ECO:0000256" key="1">
    <source>
        <dbReference type="SAM" id="MobiDB-lite"/>
    </source>
</evidence>
<dbReference type="Proteomes" id="UP000018542">
    <property type="component" value="Chromosome"/>
</dbReference>
<feature type="compositionally biased region" description="Gly residues" evidence="1">
    <location>
        <begin position="271"/>
        <end position="280"/>
    </location>
</feature>
<feature type="compositionally biased region" description="Polar residues" evidence="1">
    <location>
        <begin position="58"/>
        <end position="81"/>
    </location>
</feature>
<dbReference type="Pfam" id="PF02120">
    <property type="entry name" value="Flg_hook"/>
    <property type="match status" value="1"/>
</dbReference>
<feature type="region of interest" description="Disordered" evidence="1">
    <location>
        <begin position="425"/>
        <end position="495"/>
    </location>
</feature>
<dbReference type="STRING" id="1029756.W911_04125"/>
<feature type="region of interest" description="Disordered" evidence="1">
    <location>
        <begin position="128"/>
        <end position="148"/>
    </location>
</feature>
<dbReference type="CDD" id="cd17470">
    <property type="entry name" value="T3SS_Flik_C"/>
    <property type="match status" value="1"/>
</dbReference>
<feature type="compositionally biased region" description="Low complexity" evidence="1">
    <location>
        <begin position="1"/>
        <end position="22"/>
    </location>
</feature>
<feature type="compositionally biased region" description="Low complexity" evidence="1">
    <location>
        <begin position="252"/>
        <end position="265"/>
    </location>
</feature>
<dbReference type="InterPro" id="IPR021136">
    <property type="entry name" value="Flagellar_hook_control-like_C"/>
</dbReference>
<dbReference type="InterPro" id="IPR038610">
    <property type="entry name" value="FliK-like_C_sf"/>
</dbReference>
<reference evidence="3 4" key="1">
    <citation type="journal article" date="2014" name="Genome Announc.">
        <title>Complete Genome Sequence of Hyphomicrobium nitrativorans Strain NL23, a Denitrifying Bacterium Isolated from Biofilm of a Methanol-Fed Denitrification System Treating Seawater at the Montreal Biodome.</title>
        <authorList>
            <person name="Martineau C."/>
            <person name="Villeneuve C."/>
            <person name="Mauffrey F."/>
            <person name="Villemur R."/>
        </authorList>
    </citation>
    <scope>NUCLEOTIDE SEQUENCE [LARGE SCALE GENOMIC DNA]</scope>
    <source>
        <strain evidence="3">NL23</strain>
    </source>
</reference>
<evidence type="ECO:0000313" key="3">
    <source>
        <dbReference type="EMBL" id="AHB49918.1"/>
    </source>
</evidence>
<dbReference type="OrthoDB" id="7676733at2"/>
<organism evidence="3 4">
    <name type="scientific">Hyphomicrobium nitrativorans NL23</name>
    <dbReference type="NCBI Taxonomy" id="1029756"/>
    <lineage>
        <taxon>Bacteria</taxon>
        <taxon>Pseudomonadati</taxon>
        <taxon>Pseudomonadota</taxon>
        <taxon>Alphaproteobacteria</taxon>
        <taxon>Hyphomicrobiales</taxon>
        <taxon>Hyphomicrobiaceae</taxon>
        <taxon>Hyphomicrobium</taxon>
    </lineage>
</organism>
<sequence length="495" mass="49123">MTAAQALAPGLSSPSSSRPSASGAGGERGGASFRDTLDHAAKASPDAAASRPRKQGQDETPSNSDPQQASGTGTEIGTAEQNAAPMGTPPVQAAEARRGAPASQSGMAANQPASLVARLQALLGQGEAAAQTSADAEGGPWLPGTAENDGEVFDAARLLAIMRSDGAQGANATGGATVVTVLGQERHLALARMSPELTTALAQEQDLAATVRSDANAAASNAAVLSSQADAAGEVLERTRAQAQAQGDDTSRLGTELGTGRRGALFAADGRGQGGAGLGEHGQEGRQQDGRNSGTGGQATGANFASAMQGVGLQAINTARGTPGAAAAHDPAADQIAARIRSELTAGGLGEPSSEGVVKVLNLELKPANLGAVTVRMQLKDNVISIHVEAQHAETRALIEREQAKLTSALSAAGYTVETITAVQGDGVRPGGYAAPGDSGSAGFQDSGNQNQGSQDSSGDGRSGRPSGGDHQRSGSGGNDDNTAAAHKGVDGVYV</sequence>
<dbReference type="HOGENOM" id="CLU_550710_0_0_5"/>
<feature type="compositionally biased region" description="Polar residues" evidence="1">
    <location>
        <begin position="102"/>
        <end position="111"/>
    </location>
</feature>
<dbReference type="EMBL" id="CP006912">
    <property type="protein sequence ID" value="AHB49918.1"/>
    <property type="molecule type" value="Genomic_DNA"/>
</dbReference>
<evidence type="ECO:0000313" key="4">
    <source>
        <dbReference type="Proteomes" id="UP000018542"/>
    </source>
</evidence>
<accession>V5SHA6</accession>
<gene>
    <name evidence="3" type="ORF">W911_04125</name>
</gene>
<feature type="region of interest" description="Disordered" evidence="1">
    <location>
        <begin position="1"/>
        <end position="111"/>
    </location>
</feature>
<protein>
    <recommendedName>
        <fullName evidence="2">Flagellar hook-length control protein-like C-terminal domain-containing protein</fullName>
    </recommendedName>
</protein>
<feature type="region of interest" description="Disordered" evidence="1">
    <location>
        <begin position="239"/>
        <end position="302"/>
    </location>
</feature>
<feature type="domain" description="Flagellar hook-length control protein-like C-terminal" evidence="2">
    <location>
        <begin position="361"/>
        <end position="427"/>
    </location>
</feature>
<evidence type="ECO:0000259" key="2">
    <source>
        <dbReference type="Pfam" id="PF02120"/>
    </source>
</evidence>
<feature type="compositionally biased region" description="Low complexity" evidence="1">
    <location>
        <begin position="445"/>
        <end position="460"/>
    </location>
</feature>
<keyword evidence="4" id="KW-1185">Reference proteome</keyword>
<name>V5SHA6_9HYPH</name>
<proteinExistence type="predicted"/>
<dbReference type="Gene3D" id="3.30.750.140">
    <property type="match status" value="1"/>
</dbReference>
<dbReference type="AlphaFoldDB" id="V5SHA6"/>
<dbReference type="RefSeq" id="WP_023786235.1">
    <property type="nucleotide sequence ID" value="NC_022997.1"/>
</dbReference>
<dbReference type="PATRIC" id="fig|1029756.8.peg.862"/>
<dbReference type="KEGG" id="hni:W911_04125"/>